<accession>A0A8H5GM27</accession>
<dbReference type="Proteomes" id="UP000565441">
    <property type="component" value="Unassembled WGS sequence"/>
</dbReference>
<organism evidence="1 2">
    <name type="scientific">Tricholomella constricta</name>
    <dbReference type="NCBI Taxonomy" id="117010"/>
    <lineage>
        <taxon>Eukaryota</taxon>
        <taxon>Fungi</taxon>
        <taxon>Dikarya</taxon>
        <taxon>Basidiomycota</taxon>
        <taxon>Agaricomycotina</taxon>
        <taxon>Agaricomycetes</taxon>
        <taxon>Agaricomycetidae</taxon>
        <taxon>Agaricales</taxon>
        <taxon>Tricholomatineae</taxon>
        <taxon>Lyophyllaceae</taxon>
        <taxon>Tricholomella</taxon>
    </lineage>
</organism>
<proteinExistence type="predicted"/>
<dbReference type="InterPro" id="IPR036322">
    <property type="entry name" value="WD40_repeat_dom_sf"/>
</dbReference>
<dbReference type="SUPFAM" id="SSF50978">
    <property type="entry name" value="WD40 repeat-like"/>
    <property type="match status" value="1"/>
</dbReference>
<evidence type="ECO:0000313" key="2">
    <source>
        <dbReference type="Proteomes" id="UP000565441"/>
    </source>
</evidence>
<comment type="caution">
    <text evidence="1">The sequence shown here is derived from an EMBL/GenBank/DDBJ whole genome shotgun (WGS) entry which is preliminary data.</text>
</comment>
<gene>
    <name evidence="1" type="ORF">D9615_010685</name>
</gene>
<protein>
    <submittedName>
        <fullName evidence="1">Uncharacterized protein</fullName>
    </submittedName>
</protein>
<dbReference type="AlphaFoldDB" id="A0A8H5GM27"/>
<evidence type="ECO:0000313" key="1">
    <source>
        <dbReference type="EMBL" id="KAF5367229.1"/>
    </source>
</evidence>
<dbReference type="EMBL" id="JAACJP010000070">
    <property type="protein sequence ID" value="KAF5367229.1"/>
    <property type="molecule type" value="Genomic_DNA"/>
</dbReference>
<name>A0A8H5GM27_9AGAR</name>
<reference evidence="1 2" key="1">
    <citation type="journal article" date="2020" name="ISME J.">
        <title>Uncovering the hidden diversity of litter-decomposition mechanisms in mushroom-forming fungi.</title>
        <authorList>
            <person name="Floudas D."/>
            <person name="Bentzer J."/>
            <person name="Ahren D."/>
            <person name="Johansson T."/>
            <person name="Persson P."/>
            <person name="Tunlid A."/>
        </authorList>
    </citation>
    <scope>NUCLEOTIDE SEQUENCE [LARGE SCALE GENOMIC DNA]</scope>
    <source>
        <strain evidence="1 2">CBS 661.87</strain>
    </source>
</reference>
<sequence>MAHFPTMLNYKIKHAIDTESIPTILQFIYQGNFLAIGSESTVTVLETETGVAVSKLTAEGNILCLQSSKVENAMYCGYQGGLFLKLTISGKVLVADGFTAFKCALVAIAAHHSDCLLALGGRDDAESDDIVQIWRRKDQHSKNTLHKQC</sequence>
<keyword evidence="2" id="KW-1185">Reference proteome</keyword>